<dbReference type="InterPro" id="IPR029045">
    <property type="entry name" value="ClpP/crotonase-like_dom_sf"/>
</dbReference>
<dbReference type="CDD" id="cd06558">
    <property type="entry name" value="crotonase-like"/>
    <property type="match status" value="1"/>
</dbReference>
<dbReference type="EMBL" id="JBHUOG010000001">
    <property type="protein sequence ID" value="MFD2792022.1"/>
    <property type="molecule type" value="Genomic_DNA"/>
</dbReference>
<dbReference type="InterPro" id="IPR036291">
    <property type="entry name" value="NAD(P)-bd_dom_sf"/>
</dbReference>
<dbReference type="Pfam" id="PF00378">
    <property type="entry name" value="ECH_1"/>
    <property type="match status" value="1"/>
</dbReference>
<evidence type="ECO:0000256" key="3">
    <source>
        <dbReference type="ARBA" id="ARBA00022832"/>
    </source>
</evidence>
<evidence type="ECO:0000256" key="2">
    <source>
        <dbReference type="ARBA" id="ARBA00007005"/>
    </source>
</evidence>
<sequence length="693" mass="72269">MPGGAGILALVTLDNGLDHTKPNTLGPAGLAELKAALEVVRTRAESGEIAAVGVTGKPYFLAAGADLKGITAVGSHEQAVELGRMGHSAYTILGDLHGTTGVPTFAFVNGLALGGGLEVALNCDYRTVASDAAALGLPETGIGLIPGWGGAYLVPRLVGIEKAVDVILTRPAANKPYKPAEALEIGLVDELFEAADFLEQSIVWAAKVVTGEVEVSRRELDPQPVWDAVVAATKDRLDAVVGTSRPAPHRALELLAAARSTTRTDAFDAEDQALADLIMTDEMRASIYAFNLVGGGKKPMGAPDPGLARPITKVGVVGAGLMAAQMAFLFAQRLGVPVVMRDLDQERVDKGLAFVRETAEKLAARGRLAPDAANRIVASVSGTTDIAEFASCDFVIEAVTEVMGLKKKVFAELEGIIDPEAILATNTSALSVTEMAADLAHPERVVGIHFFNPVAQMPLVEVINAEQTSDDALATAFAITKKLRKTAIMSADRPGFIVNRLLLLVMGQVVDAIEAGTPVEVADRALAPLGFPMPTFELTDLVGPAVAQHVLTSLRENLGDRIPASPGLAKIVEDGTRVVLDAPAKGLPKPVDPAIQEYFGPALSPGEPGRNGQSVLDADGVLDSVLTALTTEIGLLLSEGVVPGPQQIDLAMILGAGWGFHTGGITPYLDRTGYSEKVLGKRFLPDGVANVPS</sequence>
<dbReference type="Gene3D" id="3.40.50.720">
    <property type="entry name" value="NAD(P)-binding Rossmann-like Domain"/>
    <property type="match status" value="1"/>
</dbReference>
<dbReference type="Pfam" id="PF00725">
    <property type="entry name" value="3HCDH"/>
    <property type="match status" value="1"/>
</dbReference>
<dbReference type="InterPro" id="IPR008927">
    <property type="entry name" value="6-PGluconate_DH-like_C_sf"/>
</dbReference>
<accession>A0ABW5VM34</accession>
<comment type="caution">
    <text evidence="13">The sequence shown here is derived from an EMBL/GenBank/DDBJ whole genome shotgun (WGS) entry which is preliminary data.</text>
</comment>
<dbReference type="SUPFAM" id="SSF52096">
    <property type="entry name" value="ClpP/crotonase"/>
    <property type="match status" value="1"/>
</dbReference>
<feature type="domain" description="3-hydroxyacyl-CoA dehydrogenase C-terminal" evidence="11">
    <location>
        <begin position="495"/>
        <end position="575"/>
    </location>
</feature>
<evidence type="ECO:0000259" key="12">
    <source>
        <dbReference type="Pfam" id="PF02737"/>
    </source>
</evidence>
<evidence type="ECO:0000256" key="8">
    <source>
        <dbReference type="ARBA" id="ARBA00023239"/>
    </source>
</evidence>
<comment type="similarity">
    <text evidence="2">In the central section; belongs to the 3-hydroxyacyl-CoA dehydrogenase family.</text>
</comment>
<keyword evidence="3" id="KW-0276">Fatty acid metabolism</keyword>
<evidence type="ECO:0000256" key="9">
    <source>
        <dbReference type="ARBA" id="ARBA00023268"/>
    </source>
</evidence>
<evidence type="ECO:0000256" key="7">
    <source>
        <dbReference type="ARBA" id="ARBA00023098"/>
    </source>
</evidence>
<reference evidence="14" key="1">
    <citation type="journal article" date="2019" name="Int. J. Syst. Evol. Microbiol.">
        <title>The Global Catalogue of Microorganisms (GCM) 10K type strain sequencing project: providing services to taxonomists for standard genome sequencing and annotation.</title>
        <authorList>
            <consortium name="The Broad Institute Genomics Platform"/>
            <consortium name="The Broad Institute Genome Sequencing Center for Infectious Disease"/>
            <person name="Wu L."/>
            <person name="Ma J."/>
        </authorList>
    </citation>
    <scope>NUCLEOTIDE SEQUENCE [LARGE SCALE GENOMIC DNA]</scope>
    <source>
        <strain evidence="14">CCM 7044</strain>
    </source>
</reference>
<evidence type="ECO:0000256" key="10">
    <source>
        <dbReference type="ARBA" id="ARBA00049556"/>
    </source>
</evidence>
<dbReference type="InterPro" id="IPR006108">
    <property type="entry name" value="3HC_DH_C"/>
</dbReference>
<keyword evidence="8" id="KW-0456">Lyase</keyword>
<comment type="pathway">
    <text evidence="1">Lipid metabolism; fatty acid beta-oxidation.</text>
</comment>
<keyword evidence="4" id="KW-0442">Lipid degradation</keyword>
<comment type="catalytic activity">
    <reaction evidence="10">
        <text>a (3S)-3-hydroxyacyl-CoA + NAD(+) = a 3-oxoacyl-CoA + NADH + H(+)</text>
        <dbReference type="Rhea" id="RHEA:22432"/>
        <dbReference type="ChEBI" id="CHEBI:15378"/>
        <dbReference type="ChEBI" id="CHEBI:57318"/>
        <dbReference type="ChEBI" id="CHEBI:57540"/>
        <dbReference type="ChEBI" id="CHEBI:57945"/>
        <dbReference type="ChEBI" id="CHEBI:90726"/>
        <dbReference type="EC" id="1.1.1.35"/>
    </reaction>
</comment>
<proteinExistence type="inferred from homology"/>
<protein>
    <submittedName>
        <fullName evidence="13">3-hydroxyacyl-CoA dehydrogenase NAD-binding domain-containing protein</fullName>
    </submittedName>
</protein>
<feature type="domain" description="3-hydroxyacyl-CoA dehydrogenase NAD binding" evidence="12">
    <location>
        <begin position="313"/>
        <end position="491"/>
    </location>
</feature>
<keyword evidence="7" id="KW-0443">Lipid metabolism</keyword>
<dbReference type="InterPro" id="IPR006176">
    <property type="entry name" value="3-OHacyl-CoA_DH_NAD-bd"/>
</dbReference>
<dbReference type="PANTHER" id="PTHR43612">
    <property type="entry name" value="TRIFUNCTIONAL ENZYME SUBUNIT ALPHA"/>
    <property type="match status" value="1"/>
</dbReference>
<dbReference type="Proteomes" id="UP001597479">
    <property type="component" value="Unassembled WGS sequence"/>
</dbReference>
<evidence type="ECO:0000313" key="14">
    <source>
        <dbReference type="Proteomes" id="UP001597479"/>
    </source>
</evidence>
<keyword evidence="6" id="KW-0520">NAD</keyword>
<dbReference type="SUPFAM" id="SSF48179">
    <property type="entry name" value="6-phosphogluconate dehydrogenase C-terminal domain-like"/>
    <property type="match status" value="2"/>
</dbReference>
<dbReference type="PANTHER" id="PTHR43612:SF3">
    <property type="entry name" value="TRIFUNCTIONAL ENZYME SUBUNIT ALPHA, MITOCHONDRIAL"/>
    <property type="match status" value="1"/>
</dbReference>
<dbReference type="InterPro" id="IPR001753">
    <property type="entry name" value="Enoyl-CoA_hydra/iso"/>
</dbReference>
<evidence type="ECO:0000256" key="5">
    <source>
        <dbReference type="ARBA" id="ARBA00023002"/>
    </source>
</evidence>
<evidence type="ECO:0000256" key="6">
    <source>
        <dbReference type="ARBA" id="ARBA00023027"/>
    </source>
</evidence>
<keyword evidence="5" id="KW-0560">Oxidoreductase</keyword>
<evidence type="ECO:0000256" key="1">
    <source>
        <dbReference type="ARBA" id="ARBA00005005"/>
    </source>
</evidence>
<evidence type="ECO:0000313" key="13">
    <source>
        <dbReference type="EMBL" id="MFD2792022.1"/>
    </source>
</evidence>
<dbReference type="SUPFAM" id="SSF51735">
    <property type="entry name" value="NAD(P)-binding Rossmann-fold domains"/>
    <property type="match status" value="1"/>
</dbReference>
<dbReference type="Gene3D" id="3.90.226.10">
    <property type="entry name" value="2-enoyl-CoA Hydratase, Chain A, domain 1"/>
    <property type="match status" value="1"/>
</dbReference>
<dbReference type="Pfam" id="PF02737">
    <property type="entry name" value="3HCDH_N"/>
    <property type="match status" value="1"/>
</dbReference>
<keyword evidence="14" id="KW-1185">Reference proteome</keyword>
<evidence type="ECO:0000256" key="4">
    <source>
        <dbReference type="ARBA" id="ARBA00022963"/>
    </source>
</evidence>
<dbReference type="InterPro" id="IPR050136">
    <property type="entry name" value="FA_oxidation_alpha_subunit"/>
</dbReference>
<name>A0ABW5VM34_9MICO</name>
<keyword evidence="9" id="KW-0511">Multifunctional enzyme</keyword>
<gene>
    <name evidence="13" type="ORF">ACFS27_00530</name>
</gene>
<organism evidence="13 14">
    <name type="scientific">Promicromonospora vindobonensis</name>
    <dbReference type="NCBI Taxonomy" id="195748"/>
    <lineage>
        <taxon>Bacteria</taxon>
        <taxon>Bacillati</taxon>
        <taxon>Actinomycetota</taxon>
        <taxon>Actinomycetes</taxon>
        <taxon>Micrococcales</taxon>
        <taxon>Promicromonosporaceae</taxon>
        <taxon>Promicromonospora</taxon>
    </lineage>
</organism>
<dbReference type="Gene3D" id="1.10.1040.50">
    <property type="match status" value="1"/>
</dbReference>
<dbReference type="RefSeq" id="WP_377183556.1">
    <property type="nucleotide sequence ID" value="NZ_JBHUOG010000001.1"/>
</dbReference>
<evidence type="ECO:0000259" key="11">
    <source>
        <dbReference type="Pfam" id="PF00725"/>
    </source>
</evidence>